<dbReference type="EMBL" id="GBRH01265069">
    <property type="protein sequence ID" value="JAD32826.1"/>
    <property type="molecule type" value="Transcribed_RNA"/>
</dbReference>
<accession>A0A0A8Z1Z1</accession>
<name>A0A0A8Z1Z1_ARUDO</name>
<protein>
    <submittedName>
        <fullName evidence="1">Uncharacterized protein</fullName>
    </submittedName>
</protein>
<evidence type="ECO:0000313" key="1">
    <source>
        <dbReference type="EMBL" id="JAD32826.1"/>
    </source>
</evidence>
<reference evidence="1" key="2">
    <citation type="journal article" date="2015" name="Data Brief">
        <title>Shoot transcriptome of the giant reed, Arundo donax.</title>
        <authorList>
            <person name="Barrero R.A."/>
            <person name="Guerrero F.D."/>
            <person name="Moolhuijzen P."/>
            <person name="Goolsby J.A."/>
            <person name="Tidwell J."/>
            <person name="Bellgard S.E."/>
            <person name="Bellgard M.I."/>
        </authorList>
    </citation>
    <scope>NUCLEOTIDE SEQUENCE</scope>
    <source>
        <tissue evidence="1">Shoot tissue taken approximately 20 cm above the soil surface</tissue>
    </source>
</reference>
<organism evidence="1">
    <name type="scientific">Arundo donax</name>
    <name type="common">Giant reed</name>
    <name type="synonym">Donax arundinaceus</name>
    <dbReference type="NCBI Taxonomy" id="35708"/>
    <lineage>
        <taxon>Eukaryota</taxon>
        <taxon>Viridiplantae</taxon>
        <taxon>Streptophyta</taxon>
        <taxon>Embryophyta</taxon>
        <taxon>Tracheophyta</taxon>
        <taxon>Spermatophyta</taxon>
        <taxon>Magnoliopsida</taxon>
        <taxon>Liliopsida</taxon>
        <taxon>Poales</taxon>
        <taxon>Poaceae</taxon>
        <taxon>PACMAD clade</taxon>
        <taxon>Arundinoideae</taxon>
        <taxon>Arundineae</taxon>
        <taxon>Arundo</taxon>
    </lineage>
</organism>
<dbReference type="AlphaFoldDB" id="A0A0A8Z1Z1"/>
<sequence length="36" mass="3933">MCRFKITGSSMCSICFHSNFSNSTMVTLVCGELLIA</sequence>
<proteinExistence type="predicted"/>
<reference evidence="1" key="1">
    <citation type="submission" date="2014-09" db="EMBL/GenBank/DDBJ databases">
        <authorList>
            <person name="Magalhaes I.L.F."/>
            <person name="Oliveira U."/>
            <person name="Santos F.R."/>
            <person name="Vidigal T.H.D.A."/>
            <person name="Brescovit A.D."/>
            <person name="Santos A.J."/>
        </authorList>
    </citation>
    <scope>NUCLEOTIDE SEQUENCE</scope>
    <source>
        <tissue evidence="1">Shoot tissue taken approximately 20 cm above the soil surface</tissue>
    </source>
</reference>